<evidence type="ECO:0000313" key="4">
    <source>
        <dbReference type="Proteomes" id="UP000239002"/>
    </source>
</evidence>
<feature type="signal peptide" evidence="2">
    <location>
        <begin position="1"/>
        <end position="18"/>
    </location>
</feature>
<feature type="chain" id="PRO_5015722279" evidence="2">
    <location>
        <begin position="19"/>
        <end position="164"/>
    </location>
</feature>
<gene>
    <name evidence="3" type="ORF">LY01_02892</name>
</gene>
<evidence type="ECO:0000256" key="2">
    <source>
        <dbReference type="SAM" id="SignalP"/>
    </source>
</evidence>
<dbReference type="InterPro" id="IPR051099">
    <property type="entry name" value="AGR/TXD"/>
</dbReference>
<dbReference type="AlphaFoldDB" id="A0A2S6IF04"/>
<dbReference type="RefSeq" id="WP_104516691.1">
    <property type="nucleotide sequence ID" value="NZ_MQVW01000014.1"/>
</dbReference>
<evidence type="ECO:0000256" key="1">
    <source>
        <dbReference type="ARBA" id="ARBA00022729"/>
    </source>
</evidence>
<comment type="caution">
    <text evidence="3">The sequence shown here is derived from an EMBL/GenBank/DDBJ whole genome shotgun (WGS) entry which is preliminary data.</text>
</comment>
<name>A0A2S6IF04_9FLAO</name>
<dbReference type="InterPro" id="IPR036249">
    <property type="entry name" value="Thioredoxin-like_sf"/>
</dbReference>
<dbReference type="Gene3D" id="3.40.30.10">
    <property type="entry name" value="Glutaredoxin"/>
    <property type="match status" value="1"/>
</dbReference>
<dbReference type="SUPFAM" id="SSF52833">
    <property type="entry name" value="Thioredoxin-like"/>
    <property type="match status" value="1"/>
</dbReference>
<dbReference type="Proteomes" id="UP000239002">
    <property type="component" value="Unassembled WGS sequence"/>
</dbReference>
<dbReference type="PANTHER" id="PTHR15337:SF11">
    <property type="entry name" value="THIOREDOXIN DOMAIN-CONTAINING PROTEIN"/>
    <property type="match status" value="1"/>
</dbReference>
<organism evidence="3 4">
    <name type="scientific">Nonlabens xylanidelens</name>
    <dbReference type="NCBI Taxonomy" id="191564"/>
    <lineage>
        <taxon>Bacteria</taxon>
        <taxon>Pseudomonadati</taxon>
        <taxon>Bacteroidota</taxon>
        <taxon>Flavobacteriia</taxon>
        <taxon>Flavobacteriales</taxon>
        <taxon>Flavobacteriaceae</taxon>
        <taxon>Nonlabens</taxon>
    </lineage>
</organism>
<proteinExistence type="predicted"/>
<keyword evidence="4" id="KW-1185">Reference proteome</keyword>
<dbReference type="EMBL" id="PTJE01000009">
    <property type="protein sequence ID" value="PPK92805.1"/>
    <property type="molecule type" value="Genomic_DNA"/>
</dbReference>
<dbReference type="Pfam" id="PF13899">
    <property type="entry name" value="Thioredoxin_7"/>
    <property type="match status" value="1"/>
</dbReference>
<evidence type="ECO:0000313" key="3">
    <source>
        <dbReference type="EMBL" id="PPK92805.1"/>
    </source>
</evidence>
<dbReference type="PANTHER" id="PTHR15337">
    <property type="entry name" value="ANTERIOR GRADIENT PROTEIN-RELATED"/>
    <property type="match status" value="1"/>
</dbReference>
<dbReference type="OrthoDB" id="981626at2"/>
<keyword evidence="1 2" id="KW-0732">Signal</keyword>
<dbReference type="CDD" id="cd02947">
    <property type="entry name" value="TRX_family"/>
    <property type="match status" value="1"/>
</dbReference>
<sequence>MRLLFILPFLLFSMAVSAQDEASNDVQVANSEEVTYDLQWLTSLDEAKKEARKTKKPILVYFTGSDWCTPCVKLEKYFFHTDKFVEESAKYHIVYLDNPYRDDIISENEKKTNKKLSDKYKVKYPTIIALDYRGSERNRVERFSGNDPRYHWRFMDENKSIFRL</sequence>
<reference evidence="3 4" key="1">
    <citation type="submission" date="2018-02" db="EMBL/GenBank/DDBJ databases">
        <title>Genomic Encyclopedia of Archaeal and Bacterial Type Strains, Phase II (KMG-II): from individual species to whole genera.</title>
        <authorList>
            <person name="Goeker M."/>
        </authorList>
    </citation>
    <scope>NUCLEOTIDE SEQUENCE [LARGE SCALE GENOMIC DNA]</scope>
    <source>
        <strain evidence="3 4">DSM 16809</strain>
    </source>
</reference>
<protein>
    <submittedName>
        <fullName evidence="3">Thioredoxin-like protein</fullName>
    </submittedName>
</protein>
<accession>A0A2S6IF04</accession>